<dbReference type="PROSITE" id="PS50929">
    <property type="entry name" value="ABC_TM1F"/>
    <property type="match status" value="2"/>
</dbReference>
<dbReference type="CDD" id="cd18577">
    <property type="entry name" value="ABC_6TM_Pgp_ABCB1_D1_like"/>
    <property type="match status" value="1"/>
</dbReference>
<sequence length="1320" mass="145456">MPVGSVRLHSIKKLGQDNNAYDVTDEPTSYMTMTTSPKDDQAKNKAEQPAIRIGFFQLFRFASKRDVLMMVVGTLCAVLHGSAQPLMLLVFGMLTDTFIDYDIELNELMDDRKECLNNTIRWRQNLTATTQDWTNGSSAWELFKPLQNRTCGILDIEYEMTNFAYYYVGIGIAVFMLGYFQFPCLKAPCSLDTSMGFNSRPKISLWVTSAARQVQIIRKLYFGRVMRMEIGWFDCNSVGELNTRMSDDINKINDAIADQSVARLTGMELQAYAKAGAVADEVLSAIRTVAAFGGELKEVERYDRNLILAQRWGIRKGLIMGFFTGYMWFIIFLCYALAFWYGSGLVLDLEYTPGTLLQVFFGVLIGAMNLGQASPCLEAFASGRGAATIIFETIDRVPEIDCMSESGYKLDRVKGDIEFHNVTFHYPARPEVKILDQLSVAVKTGETTAFVGPSGAGKSTAVQLIQRFYDPKEGMVTLDGHDIRGLNIQWLRSLIGIVEQEPVLFATTIAENIRYGRPGVSMDDIIAAAKEANAYSFIMDLPRRFETPVGEGGGQMSGGQKQRIAIARALVRNPRLLLLDMATSALDNESEATVQRALDKLQTPEKAHSEGTETVGNSGPTRPHHHLHRPPPVDHPERRRDRGLRARPGGGAGQARGADGAQGGLLHPGDPAEPGGQGPQREGPAEASIRQRSRSQMSHLIPESLVPMAGELGPRAYSVSHADKTQVEEEEEEPVEPAPVARILKYNSPEWPYMLFGSFGAAVNGGVNPVYSLLFSQILATFSIQDPDKQEREINGICMFFVVVGLLSFFTQIIQGYSFSKSGELLTRRLRRLGFRAMLGQEIGWFDDHRNSPGALTTRLATDASQVQGATGSQIGMIVNSLTNIGVSLIISFYFSWKLTMVILCFLPFIALSGGFQAKMLTGFAKQDKVAMEAAGRISGEALNNIRTIAGLGKESTFVEMYNAQLDGPYHAAIQKAHVYGACYGFSQCVVFLANSASYRFGGYLVKHEGLHFSMVFRVISAIVTSGTALGRASSYTPEYAKAKISAARFFQLLDKVPKISVYSDKGEKWDNFRGDVEFIDCKFTYPTRPDMQVLNGLNVTVKPGQTLAFVGSSGCGKSTSVQLLERFYDPDQGRVLIDGHESTRVSVPFLRSKIGIVSQEPILFDCSIADNIRYGDNAREISMNDVMAAAKKAQLHSFVMALPEKYETHVGSQGSQLSRGQKQRIAIARAIIRDPKILLLDEATSALDTESEKTVQEALDKAREGRTCIVIAHRLSTIQNSDIIAVMARGFVIEKGPHDQLMALKGAYYKLVTTGAPIS</sequence>
<evidence type="ECO:0000256" key="4">
    <source>
        <dbReference type="ARBA" id="ARBA00022840"/>
    </source>
</evidence>
<evidence type="ECO:0000313" key="12">
    <source>
        <dbReference type="Proteomes" id="UP000694546"/>
    </source>
</evidence>
<dbReference type="GeneTree" id="ENSGT00940000157564"/>
<evidence type="ECO:0000256" key="5">
    <source>
        <dbReference type="ARBA" id="ARBA00022989"/>
    </source>
</evidence>
<comment type="subcellular location">
    <subcellularLocation>
        <location evidence="1">Membrane</location>
        <topology evidence="1">Multi-pass membrane protein</topology>
    </subcellularLocation>
</comment>
<feature type="compositionally biased region" description="Basic and acidic residues" evidence="7">
    <location>
        <begin position="602"/>
        <end position="611"/>
    </location>
</feature>
<evidence type="ECO:0000313" key="11">
    <source>
        <dbReference type="Ensembl" id="ENSGMOP00000068214.1"/>
    </source>
</evidence>
<feature type="region of interest" description="Disordered" evidence="7">
    <location>
        <begin position="602"/>
        <end position="700"/>
    </location>
</feature>
<dbReference type="GO" id="GO:0015125">
    <property type="term" value="F:bile acid transmembrane transporter activity"/>
    <property type="evidence" value="ECO:0007669"/>
    <property type="project" value="UniProtKB-ARBA"/>
</dbReference>
<dbReference type="PROSITE" id="PS00211">
    <property type="entry name" value="ABC_TRANSPORTER_1"/>
    <property type="match status" value="1"/>
</dbReference>
<keyword evidence="5 8" id="KW-1133">Transmembrane helix</keyword>
<evidence type="ECO:0000256" key="7">
    <source>
        <dbReference type="SAM" id="MobiDB-lite"/>
    </source>
</evidence>
<evidence type="ECO:0000256" key="1">
    <source>
        <dbReference type="ARBA" id="ARBA00004141"/>
    </source>
</evidence>
<dbReference type="GO" id="GO:0016887">
    <property type="term" value="F:ATP hydrolysis activity"/>
    <property type="evidence" value="ECO:0007669"/>
    <property type="project" value="InterPro"/>
</dbReference>
<organism evidence="11 12">
    <name type="scientific">Gadus morhua</name>
    <name type="common">Atlantic cod</name>
    <dbReference type="NCBI Taxonomy" id="8049"/>
    <lineage>
        <taxon>Eukaryota</taxon>
        <taxon>Metazoa</taxon>
        <taxon>Chordata</taxon>
        <taxon>Craniata</taxon>
        <taxon>Vertebrata</taxon>
        <taxon>Euteleostomi</taxon>
        <taxon>Actinopterygii</taxon>
        <taxon>Neopterygii</taxon>
        <taxon>Teleostei</taxon>
        <taxon>Neoteleostei</taxon>
        <taxon>Acanthomorphata</taxon>
        <taxon>Zeiogadaria</taxon>
        <taxon>Gadariae</taxon>
        <taxon>Gadiformes</taxon>
        <taxon>Gadoidei</taxon>
        <taxon>Gadidae</taxon>
        <taxon>Gadus</taxon>
    </lineage>
</organism>
<dbReference type="GO" id="GO:0005743">
    <property type="term" value="C:mitochondrial inner membrane"/>
    <property type="evidence" value="ECO:0007669"/>
    <property type="project" value="TreeGrafter"/>
</dbReference>
<feature type="domain" description="ABC transmembrane type-1" evidence="10">
    <location>
        <begin position="755"/>
        <end position="1042"/>
    </location>
</feature>
<dbReference type="GO" id="GO:0055038">
    <property type="term" value="C:recycling endosome membrane"/>
    <property type="evidence" value="ECO:0007669"/>
    <property type="project" value="UniProtKB-SubCell"/>
</dbReference>
<feature type="transmembrane region" description="Helical" evidence="8">
    <location>
        <begin position="164"/>
        <end position="182"/>
    </location>
</feature>
<dbReference type="InterPro" id="IPR003593">
    <property type="entry name" value="AAA+_ATPase"/>
</dbReference>
<feature type="domain" description="ABC transporter" evidence="9">
    <location>
        <begin position="417"/>
        <end position="666"/>
    </location>
</feature>
<evidence type="ECO:0000256" key="2">
    <source>
        <dbReference type="ARBA" id="ARBA00022692"/>
    </source>
</evidence>
<keyword evidence="6 8" id="KW-0472">Membrane</keyword>
<feature type="compositionally biased region" description="Basic and acidic residues" evidence="7">
    <location>
        <begin position="631"/>
        <end position="644"/>
    </location>
</feature>
<keyword evidence="3" id="KW-0547">Nucleotide-binding</keyword>
<dbReference type="GO" id="GO:0090374">
    <property type="term" value="P:oligopeptide export from mitochondrion"/>
    <property type="evidence" value="ECO:0007669"/>
    <property type="project" value="TreeGrafter"/>
</dbReference>
<evidence type="ECO:0000256" key="3">
    <source>
        <dbReference type="ARBA" id="ARBA00022741"/>
    </source>
</evidence>
<dbReference type="Gene3D" id="1.20.1560.10">
    <property type="entry name" value="ABC transporter type 1, transmembrane domain"/>
    <property type="match status" value="4"/>
</dbReference>
<dbReference type="GO" id="GO:0016324">
    <property type="term" value="C:apical plasma membrane"/>
    <property type="evidence" value="ECO:0007669"/>
    <property type="project" value="UniProtKB-SubCell"/>
</dbReference>
<dbReference type="Pfam" id="PF00664">
    <property type="entry name" value="ABC_membrane"/>
    <property type="match status" value="3"/>
</dbReference>
<dbReference type="SUPFAM" id="SSF90123">
    <property type="entry name" value="ABC transporter transmembrane region"/>
    <property type="match status" value="2"/>
</dbReference>
<feature type="transmembrane region" description="Helical" evidence="8">
    <location>
        <begin position="318"/>
        <end position="341"/>
    </location>
</feature>
<dbReference type="InterPro" id="IPR017871">
    <property type="entry name" value="ABC_transporter-like_CS"/>
</dbReference>
<feature type="domain" description="ABC transporter" evidence="9">
    <location>
        <begin position="1077"/>
        <end position="1315"/>
    </location>
</feature>
<dbReference type="InterPro" id="IPR036640">
    <property type="entry name" value="ABC1_TM_sf"/>
</dbReference>
<dbReference type="PROSITE" id="PS50893">
    <property type="entry name" value="ABC_TRANSPORTER_2"/>
    <property type="match status" value="2"/>
</dbReference>
<keyword evidence="2 8" id="KW-0812">Transmembrane</keyword>
<name>A0A8C5D238_GADMO</name>
<evidence type="ECO:0000259" key="10">
    <source>
        <dbReference type="PROSITE" id="PS50929"/>
    </source>
</evidence>
<reference evidence="11" key="2">
    <citation type="submission" date="2025-09" db="UniProtKB">
        <authorList>
            <consortium name="Ensembl"/>
        </authorList>
    </citation>
    <scope>IDENTIFICATION</scope>
</reference>
<proteinExistence type="predicted"/>
<dbReference type="InterPro" id="IPR011527">
    <property type="entry name" value="ABC1_TM_dom"/>
</dbReference>
<keyword evidence="12" id="KW-1185">Reference proteome</keyword>
<dbReference type="CDD" id="cd18578">
    <property type="entry name" value="ABC_6TM_Pgp_ABCB1_D2_like"/>
    <property type="match status" value="1"/>
</dbReference>
<feature type="transmembrane region" description="Helical" evidence="8">
    <location>
        <begin position="901"/>
        <end position="922"/>
    </location>
</feature>
<dbReference type="InterPro" id="IPR039421">
    <property type="entry name" value="Type_1_exporter"/>
</dbReference>
<dbReference type="Gene3D" id="3.40.50.300">
    <property type="entry name" value="P-loop containing nucleotide triphosphate hydrolases"/>
    <property type="match status" value="2"/>
</dbReference>
<dbReference type="Pfam" id="PF00005">
    <property type="entry name" value="ABC_tran"/>
    <property type="match status" value="2"/>
</dbReference>
<feature type="transmembrane region" description="Helical" evidence="8">
    <location>
        <begin position="67"/>
        <end position="91"/>
    </location>
</feature>
<evidence type="ECO:0000256" key="6">
    <source>
        <dbReference type="ARBA" id="ARBA00023136"/>
    </source>
</evidence>
<gene>
    <name evidence="11" type="primary">LOC115541989</name>
</gene>
<feature type="transmembrane region" description="Helical" evidence="8">
    <location>
        <begin position="751"/>
        <end position="774"/>
    </location>
</feature>
<dbReference type="Ensembl" id="ENSGMOT00000055640.1">
    <property type="protein sequence ID" value="ENSGMOP00000068214.1"/>
    <property type="gene ID" value="ENSGMOG00000010088.2"/>
</dbReference>
<dbReference type="GO" id="GO:0015421">
    <property type="term" value="F:ABC-type oligopeptide transporter activity"/>
    <property type="evidence" value="ECO:0007669"/>
    <property type="project" value="TreeGrafter"/>
</dbReference>
<protein>
    <submittedName>
        <fullName evidence="11">Bile salt export pump-like</fullName>
    </submittedName>
</protein>
<dbReference type="SUPFAM" id="SSF52540">
    <property type="entry name" value="P-loop containing nucleoside triphosphate hydrolases"/>
    <property type="match status" value="2"/>
</dbReference>
<dbReference type="InterPro" id="IPR027417">
    <property type="entry name" value="P-loop_NTPase"/>
</dbReference>
<dbReference type="SMART" id="SM00382">
    <property type="entry name" value="AAA"/>
    <property type="match status" value="2"/>
</dbReference>
<dbReference type="GO" id="GO:0015722">
    <property type="term" value="P:canalicular bile acid transport"/>
    <property type="evidence" value="ECO:0007669"/>
    <property type="project" value="UniProtKB-ARBA"/>
</dbReference>
<dbReference type="CDD" id="cd03249">
    <property type="entry name" value="ABC_MTABC3_MDL1_MDL2"/>
    <property type="match status" value="1"/>
</dbReference>
<accession>A0A8C5D238</accession>
<dbReference type="InterPro" id="IPR003439">
    <property type="entry name" value="ABC_transporter-like_ATP-bd"/>
</dbReference>
<feature type="transmembrane region" description="Helical" evidence="8">
    <location>
        <begin position="875"/>
        <end position="895"/>
    </location>
</feature>
<evidence type="ECO:0000259" key="9">
    <source>
        <dbReference type="PROSITE" id="PS50893"/>
    </source>
</evidence>
<reference evidence="11" key="1">
    <citation type="submission" date="2025-08" db="UniProtKB">
        <authorList>
            <consortium name="Ensembl"/>
        </authorList>
    </citation>
    <scope>IDENTIFICATION</scope>
</reference>
<evidence type="ECO:0000256" key="8">
    <source>
        <dbReference type="SAM" id="Phobius"/>
    </source>
</evidence>
<keyword evidence="4" id="KW-0067">ATP-binding</keyword>
<dbReference type="PANTHER" id="PTHR43394">
    <property type="entry name" value="ATP-DEPENDENT PERMEASE MDL1, MITOCHONDRIAL"/>
    <property type="match status" value="1"/>
</dbReference>
<dbReference type="GO" id="GO:0005524">
    <property type="term" value="F:ATP binding"/>
    <property type="evidence" value="ECO:0007669"/>
    <property type="project" value="UniProtKB-KW"/>
</dbReference>
<feature type="transmembrane region" description="Helical" evidence="8">
    <location>
        <begin position="794"/>
        <end position="819"/>
    </location>
</feature>
<dbReference type="PANTHER" id="PTHR43394:SF18">
    <property type="entry name" value="ABC TRANSPORTER B FAMILY MEMBER 11-LIKE"/>
    <property type="match status" value="1"/>
</dbReference>
<feature type="domain" description="ABC transmembrane type-1" evidence="10">
    <location>
        <begin position="71"/>
        <end position="382"/>
    </location>
</feature>
<dbReference type="Proteomes" id="UP000694546">
    <property type="component" value="Chromosome 4"/>
</dbReference>